<accession>A0A7M3MIQ8</accession>
<dbReference type="Proteomes" id="UP000448292">
    <property type="component" value="Unassembled WGS sequence"/>
</dbReference>
<keyword evidence="4" id="KW-1185">Reference proteome</keyword>
<feature type="region of interest" description="Disordered" evidence="1">
    <location>
        <begin position="136"/>
        <end position="166"/>
    </location>
</feature>
<feature type="compositionally biased region" description="Basic and acidic residues" evidence="1">
    <location>
        <begin position="155"/>
        <end position="166"/>
    </location>
</feature>
<protein>
    <submittedName>
        <fullName evidence="3">Rhodanese-like domain-containing protein</fullName>
    </submittedName>
</protein>
<feature type="domain" description="Rhodanese" evidence="2">
    <location>
        <begin position="49"/>
        <end position="139"/>
    </location>
</feature>
<feature type="compositionally biased region" description="Low complexity" evidence="1">
    <location>
        <begin position="136"/>
        <end position="151"/>
    </location>
</feature>
<organism evidence="3 4">
    <name type="scientific">Oceanidesulfovibrio indonesiensis</name>
    <dbReference type="NCBI Taxonomy" id="54767"/>
    <lineage>
        <taxon>Bacteria</taxon>
        <taxon>Pseudomonadati</taxon>
        <taxon>Thermodesulfobacteriota</taxon>
        <taxon>Desulfovibrionia</taxon>
        <taxon>Desulfovibrionales</taxon>
        <taxon>Desulfovibrionaceae</taxon>
        <taxon>Oceanidesulfovibrio</taxon>
    </lineage>
</organism>
<dbReference type="Gene3D" id="3.40.250.10">
    <property type="entry name" value="Rhodanese-like domain"/>
    <property type="match status" value="1"/>
</dbReference>
<gene>
    <name evidence="3" type="ORF">DPQ33_00185</name>
</gene>
<dbReference type="CDD" id="cd00158">
    <property type="entry name" value="RHOD"/>
    <property type="match status" value="1"/>
</dbReference>
<dbReference type="SMART" id="SM00450">
    <property type="entry name" value="RHOD"/>
    <property type="match status" value="1"/>
</dbReference>
<dbReference type="SUPFAM" id="SSF52821">
    <property type="entry name" value="Rhodanese/Cell cycle control phosphatase"/>
    <property type="match status" value="1"/>
</dbReference>
<dbReference type="InterPro" id="IPR036873">
    <property type="entry name" value="Rhodanese-like_dom_sf"/>
</dbReference>
<name>A0A7M3MIQ8_9BACT</name>
<dbReference type="OrthoDB" id="9789348at2"/>
<evidence type="ECO:0000259" key="2">
    <source>
        <dbReference type="PROSITE" id="PS50206"/>
    </source>
</evidence>
<dbReference type="EMBL" id="QMIE01000001">
    <property type="protein sequence ID" value="TVM19693.1"/>
    <property type="molecule type" value="Genomic_DNA"/>
</dbReference>
<dbReference type="PROSITE" id="PS50206">
    <property type="entry name" value="RHODANESE_3"/>
    <property type="match status" value="1"/>
</dbReference>
<sequence>MRRFFIGCAAILVVAVLTVGWNSIWRAVGVAQLEPETLKMWLTTRPPDGAEAPLLVDVRTRLEYNWFRIPGAVHAPGVIWGDTAAVEGQLDDRSVVLICMTGHRSQLAALALMRGGAADVRNLEWGMAGWLLDGGPITSSGSDSGTSGPSGKSTEPIDPKGENDNG</sequence>
<dbReference type="RefSeq" id="WP_144301156.1">
    <property type="nucleotide sequence ID" value="NZ_QMIE01000001.1"/>
</dbReference>
<dbReference type="InterPro" id="IPR001763">
    <property type="entry name" value="Rhodanese-like_dom"/>
</dbReference>
<comment type="caution">
    <text evidence="3">The sequence shown here is derived from an EMBL/GenBank/DDBJ whole genome shotgun (WGS) entry which is preliminary data.</text>
</comment>
<dbReference type="AlphaFoldDB" id="A0A7M3MIQ8"/>
<evidence type="ECO:0000313" key="3">
    <source>
        <dbReference type="EMBL" id="TVM19693.1"/>
    </source>
</evidence>
<dbReference type="Pfam" id="PF00581">
    <property type="entry name" value="Rhodanese"/>
    <property type="match status" value="1"/>
</dbReference>
<proteinExistence type="predicted"/>
<evidence type="ECO:0000256" key="1">
    <source>
        <dbReference type="SAM" id="MobiDB-lite"/>
    </source>
</evidence>
<evidence type="ECO:0000313" key="4">
    <source>
        <dbReference type="Proteomes" id="UP000448292"/>
    </source>
</evidence>
<reference evidence="3 4" key="1">
    <citation type="submission" date="2018-06" db="EMBL/GenBank/DDBJ databases">
        <title>Complete genome of Desulfovibrio indonesiensis P37SLT.</title>
        <authorList>
            <person name="Crispim J.S."/>
            <person name="Vidigal P.M.P."/>
            <person name="Silva L.C.F."/>
            <person name="Laguardia C.N."/>
            <person name="Araujo L.C."/>
            <person name="Dias R.S."/>
            <person name="Sousa M.P."/>
            <person name="Paula S.O."/>
            <person name="Silva C."/>
        </authorList>
    </citation>
    <scope>NUCLEOTIDE SEQUENCE [LARGE SCALE GENOMIC DNA]</scope>
    <source>
        <strain evidence="3 4">P37SLT</strain>
    </source>
</reference>